<accession>A0A380Z9A8</accession>
<dbReference type="Proteomes" id="UP000254424">
    <property type="component" value="Unassembled WGS sequence"/>
</dbReference>
<dbReference type="OrthoDB" id="710640at2"/>
<dbReference type="RefSeq" id="WP_004288426.1">
    <property type="nucleotide sequence ID" value="NZ_CABKNQ010000020.1"/>
</dbReference>
<dbReference type="PANTHER" id="PTHR30273:SF2">
    <property type="entry name" value="PROTEIN FECR"/>
    <property type="match status" value="1"/>
</dbReference>
<protein>
    <submittedName>
        <fullName evidence="3">Anti-FecI sigma factor, FecR</fullName>
    </submittedName>
</protein>
<gene>
    <name evidence="3" type="ORF">NCTC11155_02059</name>
</gene>
<reference evidence="3 4" key="1">
    <citation type="submission" date="2018-06" db="EMBL/GenBank/DDBJ databases">
        <authorList>
            <consortium name="Pathogen Informatics"/>
            <person name="Doyle S."/>
        </authorList>
    </citation>
    <scope>NUCLEOTIDE SEQUENCE [LARGE SCALE GENOMIC DNA]</scope>
    <source>
        <strain evidence="3 4">NCTC11155</strain>
    </source>
</reference>
<feature type="domain" description="Protein FecR C-terminal" evidence="2">
    <location>
        <begin position="98"/>
        <end position="166"/>
    </location>
</feature>
<dbReference type="EMBL" id="UFSX01000002">
    <property type="protein sequence ID" value="SUV42685.1"/>
    <property type="molecule type" value="Genomic_DNA"/>
</dbReference>
<dbReference type="Pfam" id="PF16344">
    <property type="entry name" value="FecR_C"/>
    <property type="match status" value="1"/>
</dbReference>
<evidence type="ECO:0000259" key="2">
    <source>
        <dbReference type="Pfam" id="PF16344"/>
    </source>
</evidence>
<dbReference type="PANTHER" id="PTHR30273">
    <property type="entry name" value="PERIPLASMIC SIGNAL SENSOR AND SIGMA FACTOR ACTIVATOR FECR-RELATED"/>
    <property type="match status" value="1"/>
</dbReference>
<keyword evidence="1" id="KW-0812">Transmembrane</keyword>
<dbReference type="GeneID" id="93068825"/>
<dbReference type="GO" id="GO:0016989">
    <property type="term" value="F:sigma factor antagonist activity"/>
    <property type="evidence" value="ECO:0007669"/>
    <property type="project" value="TreeGrafter"/>
</dbReference>
<sequence length="170" mass="19576">MKDNNENLERTLDKLIASTRSPKGKYLAENSWQLLENRLFIRRIKRRFRLRAVSAAAVVFLCVASWATYHALSFESASSVPVSAEMETIAPSEQREIMTFRQQPLEEIALQLSKTFHKVIQINNDTLKNYRITATFGPEESLREILDLLKGTGHFEYKESNDTIIITKLN</sequence>
<evidence type="ECO:0000313" key="4">
    <source>
        <dbReference type="Proteomes" id="UP000254424"/>
    </source>
</evidence>
<keyword evidence="1" id="KW-1133">Transmembrane helix</keyword>
<feature type="transmembrane region" description="Helical" evidence="1">
    <location>
        <begin position="48"/>
        <end position="69"/>
    </location>
</feature>
<dbReference type="AlphaFoldDB" id="A0A380Z9A8"/>
<dbReference type="STRING" id="483216.BACEGG_00159"/>
<keyword evidence="1" id="KW-0472">Membrane</keyword>
<dbReference type="Gene3D" id="3.55.50.30">
    <property type="match status" value="1"/>
</dbReference>
<dbReference type="InterPro" id="IPR012373">
    <property type="entry name" value="Ferrdict_sens_TM"/>
</dbReference>
<name>A0A380Z9A8_9BACE</name>
<proteinExistence type="predicted"/>
<organism evidence="3 4">
    <name type="scientific">Bacteroides eggerthii</name>
    <dbReference type="NCBI Taxonomy" id="28111"/>
    <lineage>
        <taxon>Bacteria</taxon>
        <taxon>Pseudomonadati</taxon>
        <taxon>Bacteroidota</taxon>
        <taxon>Bacteroidia</taxon>
        <taxon>Bacteroidales</taxon>
        <taxon>Bacteroidaceae</taxon>
        <taxon>Bacteroides</taxon>
    </lineage>
</organism>
<evidence type="ECO:0000256" key="1">
    <source>
        <dbReference type="SAM" id="Phobius"/>
    </source>
</evidence>
<evidence type="ECO:0000313" key="3">
    <source>
        <dbReference type="EMBL" id="SUV42685.1"/>
    </source>
</evidence>
<dbReference type="InterPro" id="IPR032508">
    <property type="entry name" value="FecR_C"/>
</dbReference>